<dbReference type="AlphaFoldDB" id="A0A0D3II81"/>
<dbReference type="KEGG" id="ehx:EMIHUDRAFT_105039"/>
<keyword evidence="1" id="KW-0802">TPR repeat</keyword>
<feature type="chain" id="PRO_5044291083" description="Tetratricopeptide repeat protein" evidence="2">
    <location>
        <begin position="23"/>
        <end position="309"/>
    </location>
</feature>
<proteinExistence type="predicted"/>
<dbReference type="GeneID" id="17257033"/>
<evidence type="ECO:0000313" key="4">
    <source>
        <dbReference type="Proteomes" id="UP000013827"/>
    </source>
</evidence>
<evidence type="ECO:0000256" key="2">
    <source>
        <dbReference type="SAM" id="SignalP"/>
    </source>
</evidence>
<dbReference type="HOGENOM" id="CLU_071728_0_0_1"/>
<evidence type="ECO:0008006" key="5">
    <source>
        <dbReference type="Google" id="ProtNLM"/>
    </source>
</evidence>
<feature type="repeat" description="TPR" evidence="1">
    <location>
        <begin position="244"/>
        <end position="277"/>
    </location>
</feature>
<accession>A0A0D3II81</accession>
<name>A0A0D3II81_EMIH1</name>
<dbReference type="EnsemblProtists" id="EOD10966">
    <property type="protein sequence ID" value="EOD10966"/>
    <property type="gene ID" value="EMIHUDRAFT_105039"/>
</dbReference>
<dbReference type="eggNOG" id="ENOG502T2FT">
    <property type="taxonomic scope" value="Eukaryota"/>
</dbReference>
<dbReference type="Proteomes" id="UP000013827">
    <property type="component" value="Unassembled WGS sequence"/>
</dbReference>
<dbReference type="PROSITE" id="PS50005">
    <property type="entry name" value="TPR"/>
    <property type="match status" value="1"/>
</dbReference>
<dbReference type="InterPro" id="IPR019734">
    <property type="entry name" value="TPR_rpt"/>
</dbReference>
<evidence type="ECO:0000256" key="1">
    <source>
        <dbReference type="PROSITE-ProRule" id="PRU00339"/>
    </source>
</evidence>
<feature type="signal peptide" evidence="2">
    <location>
        <begin position="1"/>
        <end position="22"/>
    </location>
</feature>
<sequence>MKLRSLALTHLLLLSASASASAITCRRRPAALLAANDAKERLGSWFSSRGALLSQVQAGGAAADPQRKQAGELMKKRGVANAEKAASLLRESLRRDPENAAIKLELADALNMVTRIKTNANSLVIEGTQDSPAFKKIWRTLGGEALPLALDARKAFPGSVKALSVYADAFMFSSSAKGIVKQALTGVGKKYVALAKELYAHPEWDGAVGCAFLGGFYAVAPWPIGSKGKAAKYLDEGARRAPTRRNLYYVGVVSYQAGDYRKAADHFQRAIATPVSREPSSTEADIADFLLERARRGLKAAQEAIAAEP</sequence>
<dbReference type="InterPro" id="IPR011990">
    <property type="entry name" value="TPR-like_helical_dom_sf"/>
</dbReference>
<dbReference type="SUPFAM" id="SSF48452">
    <property type="entry name" value="TPR-like"/>
    <property type="match status" value="1"/>
</dbReference>
<organism evidence="3 4">
    <name type="scientific">Emiliania huxleyi (strain CCMP1516)</name>
    <dbReference type="NCBI Taxonomy" id="280463"/>
    <lineage>
        <taxon>Eukaryota</taxon>
        <taxon>Haptista</taxon>
        <taxon>Haptophyta</taxon>
        <taxon>Prymnesiophyceae</taxon>
        <taxon>Isochrysidales</taxon>
        <taxon>Noelaerhabdaceae</taxon>
        <taxon>Emiliania</taxon>
    </lineage>
</organism>
<protein>
    <recommendedName>
        <fullName evidence="5">Tetratricopeptide repeat protein</fullName>
    </recommendedName>
</protein>
<reference evidence="4" key="1">
    <citation type="journal article" date="2013" name="Nature">
        <title>Pan genome of the phytoplankton Emiliania underpins its global distribution.</title>
        <authorList>
            <person name="Read B.A."/>
            <person name="Kegel J."/>
            <person name="Klute M.J."/>
            <person name="Kuo A."/>
            <person name="Lefebvre S.C."/>
            <person name="Maumus F."/>
            <person name="Mayer C."/>
            <person name="Miller J."/>
            <person name="Monier A."/>
            <person name="Salamov A."/>
            <person name="Young J."/>
            <person name="Aguilar M."/>
            <person name="Claverie J.M."/>
            <person name="Frickenhaus S."/>
            <person name="Gonzalez K."/>
            <person name="Herman E.K."/>
            <person name="Lin Y.C."/>
            <person name="Napier J."/>
            <person name="Ogata H."/>
            <person name="Sarno A.F."/>
            <person name="Shmutz J."/>
            <person name="Schroeder D."/>
            <person name="de Vargas C."/>
            <person name="Verret F."/>
            <person name="von Dassow P."/>
            <person name="Valentin K."/>
            <person name="Van de Peer Y."/>
            <person name="Wheeler G."/>
            <person name="Dacks J.B."/>
            <person name="Delwiche C.F."/>
            <person name="Dyhrman S.T."/>
            <person name="Glockner G."/>
            <person name="John U."/>
            <person name="Richards T."/>
            <person name="Worden A.Z."/>
            <person name="Zhang X."/>
            <person name="Grigoriev I.V."/>
            <person name="Allen A.E."/>
            <person name="Bidle K."/>
            <person name="Borodovsky M."/>
            <person name="Bowler C."/>
            <person name="Brownlee C."/>
            <person name="Cock J.M."/>
            <person name="Elias M."/>
            <person name="Gladyshev V.N."/>
            <person name="Groth M."/>
            <person name="Guda C."/>
            <person name="Hadaegh A."/>
            <person name="Iglesias-Rodriguez M.D."/>
            <person name="Jenkins J."/>
            <person name="Jones B.M."/>
            <person name="Lawson T."/>
            <person name="Leese F."/>
            <person name="Lindquist E."/>
            <person name="Lobanov A."/>
            <person name="Lomsadze A."/>
            <person name="Malik S.B."/>
            <person name="Marsh M.E."/>
            <person name="Mackinder L."/>
            <person name="Mock T."/>
            <person name="Mueller-Roeber B."/>
            <person name="Pagarete A."/>
            <person name="Parker M."/>
            <person name="Probert I."/>
            <person name="Quesneville H."/>
            <person name="Raines C."/>
            <person name="Rensing S.A."/>
            <person name="Riano-Pachon D.M."/>
            <person name="Richier S."/>
            <person name="Rokitta S."/>
            <person name="Shiraiwa Y."/>
            <person name="Soanes D.M."/>
            <person name="van der Giezen M."/>
            <person name="Wahlund T.M."/>
            <person name="Williams B."/>
            <person name="Wilson W."/>
            <person name="Wolfe G."/>
            <person name="Wurch L.L."/>
        </authorList>
    </citation>
    <scope>NUCLEOTIDE SEQUENCE</scope>
</reference>
<evidence type="ECO:0000313" key="3">
    <source>
        <dbReference type="EnsemblProtists" id="EOD10966"/>
    </source>
</evidence>
<dbReference type="RefSeq" id="XP_005763395.1">
    <property type="nucleotide sequence ID" value="XM_005763338.1"/>
</dbReference>
<keyword evidence="2" id="KW-0732">Signal</keyword>
<dbReference type="OMA" id="WEVEPRS"/>
<dbReference type="Gene3D" id="1.25.40.10">
    <property type="entry name" value="Tetratricopeptide repeat domain"/>
    <property type="match status" value="1"/>
</dbReference>
<dbReference type="PaxDb" id="2903-EOD10966"/>
<reference evidence="3" key="2">
    <citation type="submission" date="2024-10" db="UniProtKB">
        <authorList>
            <consortium name="EnsemblProtists"/>
        </authorList>
    </citation>
    <scope>IDENTIFICATION</scope>
</reference>
<keyword evidence="4" id="KW-1185">Reference proteome</keyword>